<evidence type="ECO:0000256" key="1">
    <source>
        <dbReference type="SAM" id="Phobius"/>
    </source>
</evidence>
<name>A0ABS2TGT5_9ACTO</name>
<dbReference type="Pfam" id="PF01944">
    <property type="entry name" value="SpoIIM"/>
    <property type="match status" value="1"/>
</dbReference>
<evidence type="ECO:0000313" key="2">
    <source>
        <dbReference type="EMBL" id="MBM9433846.1"/>
    </source>
</evidence>
<sequence length="328" mass="35406">MDAHAFALAHQPEWDRLRELARKRSLSGNEVDEFIRLYQRTATHLAAIRTASPDPHVILRLSQLLSLSRARLSGERRITRHTVTTFFRVTLPLAFYRVRWWTAGAAAFFLLIAVATAVNIAVNPPVLASLGTEDQLREYAGEAFAAYYSEYPSADFAGQVWSNNARIAVQSIAGGITGIIPAIVLYQNAVAVGSSAAIMHSQDGLDVFFKLILPHGQLELTAIFIAVGAGLSLFWALIAPGRRTRSQALAQEGRITVLIAGGLVLVLAVAGIIEGFVTPSAMPWPLKILIGTVAVACYWTYTIRGGRAALGISPDLAEDEAGYMPPAA</sequence>
<comment type="caution">
    <text evidence="2">The sequence shown here is derived from an EMBL/GenBank/DDBJ whole genome shotgun (WGS) entry which is preliminary data.</text>
</comment>
<dbReference type="PANTHER" id="PTHR35337">
    <property type="entry name" value="SLR1478 PROTEIN"/>
    <property type="match status" value="1"/>
</dbReference>
<keyword evidence="3" id="KW-1185">Reference proteome</keyword>
<dbReference type="InterPro" id="IPR002798">
    <property type="entry name" value="SpoIIM-like"/>
</dbReference>
<evidence type="ECO:0000313" key="3">
    <source>
        <dbReference type="Proteomes" id="UP000705983"/>
    </source>
</evidence>
<feature type="transmembrane region" description="Helical" evidence="1">
    <location>
        <begin position="284"/>
        <end position="301"/>
    </location>
</feature>
<proteinExistence type="predicted"/>
<feature type="transmembrane region" description="Helical" evidence="1">
    <location>
        <begin position="100"/>
        <end position="122"/>
    </location>
</feature>
<organism evidence="2 3">
    <name type="scientific">Flaviflexus equikiangi</name>
    <dbReference type="NCBI Taxonomy" id="2758573"/>
    <lineage>
        <taxon>Bacteria</taxon>
        <taxon>Bacillati</taxon>
        <taxon>Actinomycetota</taxon>
        <taxon>Actinomycetes</taxon>
        <taxon>Actinomycetales</taxon>
        <taxon>Actinomycetaceae</taxon>
        <taxon>Flaviflexus</taxon>
    </lineage>
</organism>
<keyword evidence="1" id="KW-0472">Membrane</keyword>
<feature type="transmembrane region" description="Helical" evidence="1">
    <location>
        <begin position="220"/>
        <end position="238"/>
    </location>
</feature>
<reference evidence="3" key="1">
    <citation type="submission" date="2021-02" db="EMBL/GenBank/DDBJ databases">
        <title>Leucobacter sp. CX169.</title>
        <authorList>
            <person name="Cheng Y."/>
        </authorList>
    </citation>
    <scope>NUCLEOTIDE SEQUENCE [LARGE SCALE GENOMIC DNA]</scope>
    <source>
        <strain evidence="3">JY899</strain>
    </source>
</reference>
<accession>A0ABS2TGT5</accession>
<gene>
    <name evidence="2" type="ORF">JVW63_09095</name>
</gene>
<dbReference type="EMBL" id="JAFFJS010000005">
    <property type="protein sequence ID" value="MBM9433846.1"/>
    <property type="molecule type" value="Genomic_DNA"/>
</dbReference>
<dbReference type="RefSeq" id="WP_187996952.1">
    <property type="nucleotide sequence ID" value="NZ_JACEXG010000005.1"/>
</dbReference>
<keyword evidence="1" id="KW-0812">Transmembrane</keyword>
<protein>
    <submittedName>
        <fullName evidence="2">Stage II sporulation protein M</fullName>
    </submittedName>
</protein>
<keyword evidence="1" id="KW-1133">Transmembrane helix</keyword>
<dbReference type="Proteomes" id="UP000705983">
    <property type="component" value="Unassembled WGS sequence"/>
</dbReference>
<dbReference type="PANTHER" id="PTHR35337:SF1">
    <property type="entry name" value="SLR1478 PROTEIN"/>
    <property type="match status" value="1"/>
</dbReference>
<feature type="transmembrane region" description="Helical" evidence="1">
    <location>
        <begin position="258"/>
        <end position="278"/>
    </location>
</feature>